<evidence type="ECO:0000256" key="1">
    <source>
        <dbReference type="ARBA" id="ARBA00005854"/>
    </source>
</evidence>
<dbReference type="GO" id="GO:0030267">
    <property type="term" value="F:glyoxylate reductase (NADPH) activity"/>
    <property type="evidence" value="ECO:0007669"/>
    <property type="project" value="TreeGrafter"/>
</dbReference>
<evidence type="ECO:0000259" key="5">
    <source>
        <dbReference type="Pfam" id="PF00389"/>
    </source>
</evidence>
<reference evidence="7 8" key="1">
    <citation type="submission" date="2020-08" db="EMBL/GenBank/DDBJ databases">
        <title>Genomic Encyclopedia of Type Strains, Phase III (KMG-III): the genomes of soil and plant-associated and newly described type strains.</title>
        <authorList>
            <person name="Whitman W."/>
        </authorList>
    </citation>
    <scope>NUCLEOTIDE SEQUENCE [LARGE SCALE GENOMIC DNA]</scope>
    <source>
        <strain evidence="7 8">CECT 8803</strain>
    </source>
</reference>
<dbReference type="PANTHER" id="PTHR10996">
    <property type="entry name" value="2-HYDROXYACID DEHYDROGENASE-RELATED"/>
    <property type="match status" value="1"/>
</dbReference>
<dbReference type="RefSeq" id="WP_183415841.1">
    <property type="nucleotide sequence ID" value="NZ_JACHXA010000003.1"/>
</dbReference>
<keyword evidence="8" id="KW-1185">Reference proteome</keyword>
<dbReference type="SUPFAM" id="SSF52283">
    <property type="entry name" value="Formate/glycerate dehydrogenase catalytic domain-like"/>
    <property type="match status" value="1"/>
</dbReference>
<dbReference type="CDD" id="cd05301">
    <property type="entry name" value="GDH"/>
    <property type="match status" value="1"/>
</dbReference>
<dbReference type="FunFam" id="3.40.50.720:FF:000203">
    <property type="entry name" value="D-3-phosphoglycerate dehydrogenase (SerA)"/>
    <property type="match status" value="1"/>
</dbReference>
<dbReference type="GO" id="GO:0047964">
    <property type="term" value="F:glyoxylate reductase (NADH) activity"/>
    <property type="evidence" value="ECO:0007669"/>
    <property type="project" value="UniProtKB-EC"/>
</dbReference>
<keyword evidence="3" id="KW-0520">NAD</keyword>
<accession>A0A839SSS1</accession>
<evidence type="ECO:0000256" key="3">
    <source>
        <dbReference type="ARBA" id="ARBA00023027"/>
    </source>
</evidence>
<gene>
    <name evidence="7" type="ORF">FHR98_001308</name>
</gene>
<dbReference type="InterPro" id="IPR029753">
    <property type="entry name" value="D-isomer_DH_CS"/>
</dbReference>
<dbReference type="InterPro" id="IPR036291">
    <property type="entry name" value="NAD(P)-bd_dom_sf"/>
</dbReference>
<dbReference type="PANTHER" id="PTHR10996:SF283">
    <property type="entry name" value="GLYOXYLATE_HYDROXYPYRUVATE REDUCTASE B"/>
    <property type="match status" value="1"/>
</dbReference>
<dbReference type="PROSITE" id="PS00065">
    <property type="entry name" value="D_2_HYDROXYACID_DH_1"/>
    <property type="match status" value="1"/>
</dbReference>
<dbReference type="InterPro" id="IPR006140">
    <property type="entry name" value="D-isomer_DH_NAD-bd"/>
</dbReference>
<protein>
    <submittedName>
        <fullName evidence="7">Glyoxylate reductase</fullName>
        <ecNumber evidence="7">1.1.1.26</ecNumber>
    </submittedName>
</protein>
<dbReference type="Proteomes" id="UP000581135">
    <property type="component" value="Unassembled WGS sequence"/>
</dbReference>
<feature type="domain" description="D-isomer specific 2-hydroxyacid dehydrogenase NAD-binding" evidence="6">
    <location>
        <begin position="113"/>
        <end position="289"/>
    </location>
</feature>
<keyword evidence="2 4" id="KW-0560">Oxidoreductase</keyword>
<sequence length="321" mass="35077">MAKKPQIFVTQQFPDAVMARVERDYDARLNDTGRVPNAEEIVSRTSGCDAIFCAPTEKFTADVIGRLPESVRLIATFSVGVDHIDLAAAKARGIAVTNTPDVLTDATADITLLLILAAARRAYEGERMVREDRWVGWDPKMLMGIEVTGKRLGILGMGRIGQAVARRASGFSMEVHYHNRKRLPKDQEQGAIYHETADGLLPHCDFLSINAPATAENYHFLNQQRIALLPDGAVVVNTARGTLVDDDALIAALKSGKIAAAGLDVFEGEPRINPGYRNLENVFLLPHLGSATIETRNAMGFKCLDNLDAFFAGRPLPDRLV</sequence>
<evidence type="ECO:0000313" key="8">
    <source>
        <dbReference type="Proteomes" id="UP000581135"/>
    </source>
</evidence>
<proteinExistence type="inferred from homology"/>
<dbReference type="InterPro" id="IPR029752">
    <property type="entry name" value="D-isomer_DH_CS1"/>
</dbReference>
<comment type="caution">
    <text evidence="7">The sequence shown here is derived from an EMBL/GenBank/DDBJ whole genome shotgun (WGS) entry which is preliminary data.</text>
</comment>
<dbReference type="InterPro" id="IPR006139">
    <property type="entry name" value="D-isomer_2_OHA_DH_cat_dom"/>
</dbReference>
<dbReference type="Pfam" id="PF02826">
    <property type="entry name" value="2-Hacid_dh_C"/>
    <property type="match status" value="1"/>
</dbReference>
<dbReference type="EC" id="1.1.1.26" evidence="7"/>
<feature type="domain" description="D-isomer specific 2-hydroxyacid dehydrogenase catalytic" evidence="5">
    <location>
        <begin position="9"/>
        <end position="319"/>
    </location>
</feature>
<dbReference type="Pfam" id="PF00389">
    <property type="entry name" value="2-Hacid_dh"/>
    <property type="match status" value="1"/>
</dbReference>
<evidence type="ECO:0000313" key="7">
    <source>
        <dbReference type="EMBL" id="MBB3065029.1"/>
    </source>
</evidence>
<evidence type="ECO:0000256" key="2">
    <source>
        <dbReference type="ARBA" id="ARBA00023002"/>
    </source>
</evidence>
<evidence type="ECO:0000259" key="6">
    <source>
        <dbReference type="Pfam" id="PF02826"/>
    </source>
</evidence>
<dbReference type="GO" id="GO:0016618">
    <property type="term" value="F:hydroxypyruvate reductase [NAD(P)H] activity"/>
    <property type="evidence" value="ECO:0007669"/>
    <property type="project" value="TreeGrafter"/>
</dbReference>
<dbReference type="SUPFAM" id="SSF51735">
    <property type="entry name" value="NAD(P)-binding Rossmann-fold domains"/>
    <property type="match status" value="1"/>
</dbReference>
<dbReference type="AlphaFoldDB" id="A0A839SSS1"/>
<name>A0A839SSS1_9PROT</name>
<dbReference type="EMBL" id="JACHXA010000003">
    <property type="protein sequence ID" value="MBB3065029.1"/>
    <property type="molecule type" value="Genomic_DNA"/>
</dbReference>
<dbReference type="GO" id="GO:0051287">
    <property type="term" value="F:NAD binding"/>
    <property type="evidence" value="ECO:0007669"/>
    <property type="project" value="InterPro"/>
</dbReference>
<dbReference type="PROSITE" id="PS00670">
    <property type="entry name" value="D_2_HYDROXYACID_DH_2"/>
    <property type="match status" value="1"/>
</dbReference>
<dbReference type="GO" id="GO:0005829">
    <property type="term" value="C:cytosol"/>
    <property type="evidence" value="ECO:0007669"/>
    <property type="project" value="TreeGrafter"/>
</dbReference>
<dbReference type="InterPro" id="IPR050223">
    <property type="entry name" value="D-isomer_2-hydroxyacid_DH"/>
</dbReference>
<evidence type="ECO:0000256" key="4">
    <source>
        <dbReference type="RuleBase" id="RU003719"/>
    </source>
</evidence>
<organism evidence="7 8">
    <name type="scientific">Limibacillus halophilus</name>
    <dbReference type="NCBI Taxonomy" id="1579333"/>
    <lineage>
        <taxon>Bacteria</taxon>
        <taxon>Pseudomonadati</taxon>
        <taxon>Pseudomonadota</taxon>
        <taxon>Alphaproteobacteria</taxon>
        <taxon>Rhodospirillales</taxon>
        <taxon>Rhodovibrionaceae</taxon>
        <taxon>Limibacillus</taxon>
    </lineage>
</organism>
<comment type="similarity">
    <text evidence="1 4">Belongs to the D-isomer specific 2-hydroxyacid dehydrogenase family.</text>
</comment>
<dbReference type="PROSITE" id="PS00671">
    <property type="entry name" value="D_2_HYDROXYACID_DH_3"/>
    <property type="match status" value="1"/>
</dbReference>
<dbReference type="Gene3D" id="3.40.50.720">
    <property type="entry name" value="NAD(P)-binding Rossmann-like Domain"/>
    <property type="match status" value="2"/>
</dbReference>